<dbReference type="InterPro" id="IPR013087">
    <property type="entry name" value="Znf_C2H2_type"/>
</dbReference>
<dbReference type="Gene3D" id="3.30.160.60">
    <property type="entry name" value="Classic Zinc Finger"/>
    <property type="match status" value="2"/>
</dbReference>
<keyword evidence="13" id="KW-1185">Reference proteome</keyword>
<keyword evidence="3" id="KW-0677">Repeat</keyword>
<keyword evidence="8" id="KW-0539">Nucleus</keyword>
<dbReference type="InterPro" id="IPR042972">
    <property type="entry name" value="INSM1/2"/>
</dbReference>
<evidence type="ECO:0000256" key="10">
    <source>
        <dbReference type="SAM" id="MobiDB-lite"/>
    </source>
</evidence>
<reference evidence="14" key="1">
    <citation type="submission" date="2016-06" db="UniProtKB">
        <authorList>
            <consortium name="WormBaseParasite"/>
        </authorList>
    </citation>
    <scope>IDENTIFICATION</scope>
</reference>
<dbReference type="PROSITE" id="PS00028">
    <property type="entry name" value="ZINC_FINGER_C2H2_1"/>
    <property type="match status" value="3"/>
</dbReference>
<evidence type="ECO:0000313" key="14">
    <source>
        <dbReference type="WBParaSite" id="SBAD_0000216001-mRNA-1"/>
    </source>
</evidence>
<dbReference type="GO" id="GO:0017053">
    <property type="term" value="C:transcription repressor complex"/>
    <property type="evidence" value="ECO:0007669"/>
    <property type="project" value="TreeGrafter"/>
</dbReference>
<dbReference type="GO" id="GO:0005634">
    <property type="term" value="C:nucleus"/>
    <property type="evidence" value="ECO:0007669"/>
    <property type="project" value="UniProtKB-SubCell"/>
</dbReference>
<keyword evidence="2" id="KW-0479">Metal-binding</keyword>
<dbReference type="GO" id="GO:0008270">
    <property type="term" value="F:zinc ion binding"/>
    <property type="evidence" value="ECO:0007669"/>
    <property type="project" value="UniProtKB-KW"/>
</dbReference>
<evidence type="ECO:0000256" key="6">
    <source>
        <dbReference type="ARBA" id="ARBA00023015"/>
    </source>
</evidence>
<evidence type="ECO:0000256" key="8">
    <source>
        <dbReference type="ARBA" id="ARBA00023242"/>
    </source>
</evidence>
<dbReference type="SMART" id="SM00355">
    <property type="entry name" value="ZnF_C2H2"/>
    <property type="match status" value="5"/>
</dbReference>
<dbReference type="AlphaFoldDB" id="A0A183IEL6"/>
<feature type="domain" description="C2H2-type" evidence="11">
    <location>
        <begin position="243"/>
        <end position="270"/>
    </location>
</feature>
<dbReference type="PANTHER" id="PTHR15065:SF4">
    <property type="entry name" value="LD18634P"/>
    <property type="match status" value="1"/>
</dbReference>
<keyword evidence="5" id="KW-0862">Zinc</keyword>
<feature type="domain" description="C2H2-type" evidence="11">
    <location>
        <begin position="408"/>
        <end position="432"/>
    </location>
</feature>
<dbReference type="GO" id="GO:0001227">
    <property type="term" value="F:DNA-binding transcription repressor activity, RNA polymerase II-specific"/>
    <property type="evidence" value="ECO:0007669"/>
    <property type="project" value="TreeGrafter"/>
</dbReference>
<gene>
    <name evidence="12" type="ORF">SBAD_LOCUS2060</name>
</gene>
<keyword evidence="7" id="KW-0804">Transcription</keyword>
<evidence type="ECO:0000256" key="2">
    <source>
        <dbReference type="ARBA" id="ARBA00022723"/>
    </source>
</evidence>
<accession>A0A183IEL6</accession>
<name>A0A183IEL6_9BILA</name>
<dbReference type="Pfam" id="PF00096">
    <property type="entry name" value="zf-C2H2"/>
    <property type="match status" value="1"/>
</dbReference>
<reference evidence="12 13" key="2">
    <citation type="submission" date="2018-11" db="EMBL/GenBank/DDBJ databases">
        <authorList>
            <consortium name="Pathogen Informatics"/>
        </authorList>
    </citation>
    <scope>NUCLEOTIDE SEQUENCE [LARGE SCALE GENOMIC DNA]</scope>
</reference>
<evidence type="ECO:0000256" key="5">
    <source>
        <dbReference type="ARBA" id="ARBA00022833"/>
    </source>
</evidence>
<feature type="region of interest" description="Disordered" evidence="10">
    <location>
        <begin position="105"/>
        <end position="139"/>
    </location>
</feature>
<evidence type="ECO:0000313" key="13">
    <source>
        <dbReference type="Proteomes" id="UP000270296"/>
    </source>
</evidence>
<comment type="subcellular location">
    <subcellularLocation>
        <location evidence="1">Nucleus</location>
    </subcellularLocation>
</comment>
<dbReference type="PANTHER" id="PTHR15065">
    <property type="entry name" value="INSULINOMA-ASSOCIATED 1"/>
    <property type="match status" value="1"/>
</dbReference>
<protein>
    <submittedName>
        <fullName evidence="14">Insulinoma-associated protein 1</fullName>
    </submittedName>
</protein>
<evidence type="ECO:0000256" key="4">
    <source>
        <dbReference type="ARBA" id="ARBA00022771"/>
    </source>
</evidence>
<evidence type="ECO:0000259" key="11">
    <source>
        <dbReference type="PROSITE" id="PS50157"/>
    </source>
</evidence>
<dbReference type="EMBL" id="UZAM01007066">
    <property type="protein sequence ID" value="VDO96357.1"/>
    <property type="molecule type" value="Genomic_DNA"/>
</dbReference>
<keyword evidence="4 9" id="KW-0863">Zinc-finger</keyword>
<dbReference type="WBParaSite" id="SBAD_0000216001-mRNA-1">
    <property type="protein sequence ID" value="SBAD_0000216001-mRNA-1"/>
    <property type="gene ID" value="SBAD_0000216001"/>
</dbReference>
<dbReference type="SUPFAM" id="SSF57667">
    <property type="entry name" value="beta-beta-alpha zinc fingers"/>
    <property type="match status" value="1"/>
</dbReference>
<sequence length="439" mass="48169">MAAALYDYQNPATLLTNPLQYAATLASLTQANYEPAASASALPFIYPHLYQSLLTVPSLEQLRQQLQSSTASALNAKDDCSGFMDSNMINERKLASISLTSPLQSTVKAQSTPSPRKRVNGAGGGSASTNGCDGRKQLSADTPKKIRAIRRIQFDDDENSSPVSGMYIRDLKDMPPGDADKVQDSEDLDDSAMWVEASEKARAELASIPNLLGDYICRLCRVRYEDAFKLARHRCPRIAHEEYRCPECDKVFSCPANLASHRRWHRPREKQPDLKKVVAVTTVGSYPLPPKVLAPVACINGFPQDNPLDLSTRTMMAAPPSVAAAAAAAAAANSVLFDNIEFSIYSCEFCGKKFQCHRLLRSHAIRHTSFAPQATTDQEIQCQEVGCDLWFLNAESQQKHLLEAHGRLRCNFCAELFSSASLLTKHINRCHSLAASASS</sequence>
<dbReference type="GO" id="GO:0000978">
    <property type="term" value="F:RNA polymerase II cis-regulatory region sequence-specific DNA binding"/>
    <property type="evidence" value="ECO:0007669"/>
    <property type="project" value="TreeGrafter"/>
</dbReference>
<feature type="compositionally biased region" description="Polar residues" evidence="10">
    <location>
        <begin position="105"/>
        <end position="114"/>
    </location>
</feature>
<dbReference type="GO" id="GO:0010564">
    <property type="term" value="P:regulation of cell cycle process"/>
    <property type="evidence" value="ECO:0007669"/>
    <property type="project" value="TreeGrafter"/>
</dbReference>
<keyword evidence="6" id="KW-0805">Transcription regulation</keyword>
<dbReference type="PROSITE" id="PS50157">
    <property type="entry name" value="ZINC_FINGER_C2H2_2"/>
    <property type="match status" value="3"/>
</dbReference>
<dbReference type="GO" id="GO:0030182">
    <property type="term" value="P:neuron differentiation"/>
    <property type="evidence" value="ECO:0007669"/>
    <property type="project" value="TreeGrafter"/>
</dbReference>
<evidence type="ECO:0000256" key="7">
    <source>
        <dbReference type="ARBA" id="ARBA00023163"/>
    </source>
</evidence>
<proteinExistence type="predicted"/>
<dbReference type="FunFam" id="3.30.160.60:FF:001896">
    <property type="entry name" value="insulinoma-associated protein 1b"/>
    <property type="match status" value="1"/>
</dbReference>
<evidence type="ECO:0000313" key="12">
    <source>
        <dbReference type="EMBL" id="VDO96357.1"/>
    </source>
</evidence>
<dbReference type="Proteomes" id="UP000270296">
    <property type="component" value="Unassembled WGS sequence"/>
</dbReference>
<dbReference type="InterPro" id="IPR036236">
    <property type="entry name" value="Znf_C2H2_sf"/>
</dbReference>
<evidence type="ECO:0000256" key="9">
    <source>
        <dbReference type="PROSITE-ProRule" id="PRU00042"/>
    </source>
</evidence>
<feature type="domain" description="C2H2-type" evidence="11">
    <location>
        <begin position="345"/>
        <end position="372"/>
    </location>
</feature>
<organism evidence="14">
    <name type="scientific">Soboliphyme baturini</name>
    <dbReference type="NCBI Taxonomy" id="241478"/>
    <lineage>
        <taxon>Eukaryota</taxon>
        <taxon>Metazoa</taxon>
        <taxon>Ecdysozoa</taxon>
        <taxon>Nematoda</taxon>
        <taxon>Enoplea</taxon>
        <taxon>Dorylaimia</taxon>
        <taxon>Dioctophymatida</taxon>
        <taxon>Dioctophymatoidea</taxon>
        <taxon>Soboliphymatidae</taxon>
        <taxon>Soboliphyme</taxon>
    </lineage>
</organism>
<dbReference type="OrthoDB" id="8953942at2759"/>
<evidence type="ECO:0000256" key="1">
    <source>
        <dbReference type="ARBA" id="ARBA00004123"/>
    </source>
</evidence>
<evidence type="ECO:0000256" key="3">
    <source>
        <dbReference type="ARBA" id="ARBA00022737"/>
    </source>
</evidence>